<keyword evidence="5" id="KW-1185">Reference proteome</keyword>
<feature type="compositionally biased region" description="Basic and acidic residues" evidence="2">
    <location>
        <begin position="196"/>
        <end position="208"/>
    </location>
</feature>
<evidence type="ECO:0000256" key="2">
    <source>
        <dbReference type="SAM" id="MobiDB-lite"/>
    </source>
</evidence>
<feature type="compositionally biased region" description="Basic residues" evidence="2">
    <location>
        <begin position="288"/>
        <end position="299"/>
    </location>
</feature>
<dbReference type="AlphaFoldDB" id="A0A166QET6"/>
<accession>A0A166QET6</accession>
<sequence length="388" mass="44403">MDSLRTKKSLMLPPLRSNDRIFNPLSLQQMCQEAINVTRPPDANHQNIPNVPDQEVQKKDMHRPRHAHKSQMLSAGEHVSYPITQAYTHDNNTARPYYPSPNHYPTTPPSQEIVPNWVIMPHNYDPGIALPQFQALIAQLCTDNPAALHQSQAGPSPRERKRTFSQFSDSHQRDPDQILQGSNPSAKVFEGQPYKPYDEPSPQRHSPPELENAAEPTHTFRIRSPSTGDTTVSCTSSDSHKSSKSLKGKERSKSNTQWFSKGVQTDIRMTKAARSRRMTRAPEEQPKSRIKRNINRRRFTQQEEKSIVKWVKGQQELNLTPSSREVVEFAQRALDRKGDRGRLGNSWFTHFKHRHPSVDAISQDDETSDESSLEEDDDAQEVFIRPLR</sequence>
<reference evidence="4 5" key="1">
    <citation type="submission" date="2015-06" db="EMBL/GenBank/DDBJ databases">
        <title>Survival trade-offs in plant roots during colonization by closely related pathogenic and mutualistic fungi.</title>
        <authorList>
            <person name="Hacquard S."/>
            <person name="Kracher B."/>
            <person name="Hiruma K."/>
            <person name="Weinman A."/>
            <person name="Muench P."/>
            <person name="Garrido Oter R."/>
            <person name="Ver Loren van Themaat E."/>
            <person name="Dallerey J.-F."/>
            <person name="Damm U."/>
            <person name="Henrissat B."/>
            <person name="Lespinet O."/>
            <person name="Thon M."/>
            <person name="Kemen E."/>
            <person name="McHardy A.C."/>
            <person name="Schulze-Lefert P."/>
            <person name="O'Connell R.J."/>
        </authorList>
    </citation>
    <scope>NUCLEOTIDE SEQUENCE [LARGE SCALE GENOMIC DNA]</scope>
    <source>
        <strain evidence="4 5">0861</strain>
    </source>
</reference>
<dbReference type="Pfam" id="PF03221">
    <property type="entry name" value="HTH_Tnp_Tc5"/>
    <property type="match status" value="1"/>
</dbReference>
<dbReference type="Proteomes" id="UP000076552">
    <property type="component" value="Unassembled WGS sequence"/>
</dbReference>
<dbReference type="PROSITE" id="PS51253">
    <property type="entry name" value="HTH_CENPB"/>
    <property type="match status" value="1"/>
</dbReference>
<protein>
    <submittedName>
        <fullName evidence="4">Transposase</fullName>
    </submittedName>
</protein>
<feature type="compositionally biased region" description="Polar residues" evidence="2">
    <location>
        <begin position="254"/>
        <end position="263"/>
    </location>
</feature>
<comment type="caution">
    <text evidence="4">The sequence shown here is derived from an EMBL/GenBank/DDBJ whole genome shotgun (WGS) entry which is preliminary data.</text>
</comment>
<evidence type="ECO:0000259" key="3">
    <source>
        <dbReference type="PROSITE" id="PS51253"/>
    </source>
</evidence>
<dbReference type="SMART" id="SM00674">
    <property type="entry name" value="CENPB"/>
    <property type="match status" value="1"/>
</dbReference>
<dbReference type="GO" id="GO:0003677">
    <property type="term" value="F:DNA binding"/>
    <property type="evidence" value="ECO:0007669"/>
    <property type="project" value="UniProtKB-KW"/>
</dbReference>
<dbReference type="InterPro" id="IPR006600">
    <property type="entry name" value="HTH_CenpB_DNA-bd_dom"/>
</dbReference>
<evidence type="ECO:0000256" key="1">
    <source>
        <dbReference type="ARBA" id="ARBA00023125"/>
    </source>
</evidence>
<feature type="region of interest" description="Disordered" evidence="2">
    <location>
        <begin position="354"/>
        <end position="388"/>
    </location>
</feature>
<feature type="compositionally biased region" description="Acidic residues" evidence="2">
    <location>
        <begin position="362"/>
        <end position="380"/>
    </location>
</feature>
<dbReference type="EMBL" id="LFIV01000137">
    <property type="protein sequence ID" value="KZL67842.1"/>
    <property type="molecule type" value="Genomic_DNA"/>
</dbReference>
<evidence type="ECO:0000313" key="4">
    <source>
        <dbReference type="EMBL" id="KZL67842.1"/>
    </source>
</evidence>
<gene>
    <name evidence="4" type="ORF">CT0861_03970</name>
</gene>
<organism evidence="4 5">
    <name type="scientific">Colletotrichum tofieldiae</name>
    <dbReference type="NCBI Taxonomy" id="708197"/>
    <lineage>
        <taxon>Eukaryota</taxon>
        <taxon>Fungi</taxon>
        <taxon>Dikarya</taxon>
        <taxon>Ascomycota</taxon>
        <taxon>Pezizomycotina</taxon>
        <taxon>Sordariomycetes</taxon>
        <taxon>Hypocreomycetidae</taxon>
        <taxon>Glomerellales</taxon>
        <taxon>Glomerellaceae</taxon>
        <taxon>Colletotrichum</taxon>
        <taxon>Colletotrichum spaethianum species complex</taxon>
    </lineage>
</organism>
<evidence type="ECO:0000313" key="5">
    <source>
        <dbReference type="Proteomes" id="UP000076552"/>
    </source>
</evidence>
<name>A0A166QET6_9PEZI</name>
<keyword evidence="1" id="KW-0238">DNA-binding</keyword>
<feature type="region of interest" description="Disordered" evidence="2">
    <location>
        <begin position="147"/>
        <end position="299"/>
    </location>
</feature>
<proteinExistence type="predicted"/>
<feature type="domain" description="HTH CENPB-type" evidence="3">
    <location>
        <begin position="291"/>
        <end position="361"/>
    </location>
</feature>